<evidence type="ECO:0000256" key="1">
    <source>
        <dbReference type="SAM" id="MobiDB-lite"/>
    </source>
</evidence>
<feature type="non-terminal residue" evidence="3">
    <location>
        <position position="1"/>
    </location>
</feature>
<gene>
    <name evidence="3" type="ORF">FWK35_00031059</name>
</gene>
<keyword evidence="4" id="KW-1185">Reference proteome</keyword>
<dbReference type="OrthoDB" id="6605095at2759"/>
<dbReference type="AlphaFoldDB" id="A0A6G0VS88"/>
<dbReference type="Proteomes" id="UP000478052">
    <property type="component" value="Unassembled WGS sequence"/>
</dbReference>
<dbReference type="EMBL" id="VUJU01013549">
    <property type="protein sequence ID" value="KAF0704489.1"/>
    <property type="molecule type" value="Genomic_DNA"/>
</dbReference>
<feature type="compositionally biased region" description="Polar residues" evidence="1">
    <location>
        <begin position="271"/>
        <end position="293"/>
    </location>
</feature>
<evidence type="ECO:0000259" key="2">
    <source>
        <dbReference type="Pfam" id="PF16064"/>
    </source>
</evidence>
<feature type="domain" description="DUF4806" evidence="2">
    <location>
        <begin position="138"/>
        <end position="211"/>
    </location>
</feature>
<feature type="region of interest" description="Disordered" evidence="1">
    <location>
        <begin position="263"/>
        <end position="293"/>
    </location>
</feature>
<proteinExistence type="predicted"/>
<sequence length="459" mass="52592">LTPIKVKKYTENKIVTQTILEEEAVTRPTNRFSPDHVPPQPHTEKFQIITSALNNVFNLHYEQNAPRQELLSLETNSTIACMYLSSNNLIQSMFEQITTILAYVKRIDEKIETVGCNRCNAESANPLVNNDFLNLFLIKTVEEVQNIEIKLMDTTFEKQMINLVSQIGGLNVHNFIKRVYARLYTNELATQYSWTGFRNNNPLQHLKLTKIIKDVCMKTFKGIEMEFEINFKEKKDLHSMSKRQFSRCVKSEIAVTQNISDQSEPFGKTRNIGNETDSSLEQIPSSETNNVLQPSDQFIDNTKRTSIISIDKINDNGNISNLLNLDSDDFDRVEKTSLDIKLRKWIMEYHISHNCVNALLAILISKGDDLLRTARSLLNTPTLKDHKIIIQIVCDAPAKAFILNGTGHNAYHGCNSCTVEGDFINNRMAYLDMDAPLRNNLSFREKKDEFYLKDISPLE</sequence>
<dbReference type="InterPro" id="IPR032071">
    <property type="entry name" value="DUF4806"/>
</dbReference>
<accession>A0A6G0VS88</accession>
<feature type="non-terminal residue" evidence="3">
    <location>
        <position position="459"/>
    </location>
</feature>
<protein>
    <submittedName>
        <fullName evidence="3">DUF4806 domain-containing protein</fullName>
    </submittedName>
</protein>
<evidence type="ECO:0000313" key="4">
    <source>
        <dbReference type="Proteomes" id="UP000478052"/>
    </source>
</evidence>
<dbReference type="Pfam" id="PF16064">
    <property type="entry name" value="DUF4806"/>
    <property type="match status" value="1"/>
</dbReference>
<comment type="caution">
    <text evidence="3">The sequence shown here is derived from an EMBL/GenBank/DDBJ whole genome shotgun (WGS) entry which is preliminary data.</text>
</comment>
<reference evidence="3 4" key="1">
    <citation type="submission" date="2019-08" db="EMBL/GenBank/DDBJ databases">
        <title>Whole genome of Aphis craccivora.</title>
        <authorList>
            <person name="Voronova N.V."/>
            <person name="Shulinski R.S."/>
            <person name="Bandarenka Y.V."/>
            <person name="Zhorov D.G."/>
            <person name="Warner D."/>
        </authorList>
    </citation>
    <scope>NUCLEOTIDE SEQUENCE [LARGE SCALE GENOMIC DNA]</scope>
    <source>
        <strain evidence="3">180601</strain>
        <tissue evidence="3">Whole Body</tissue>
    </source>
</reference>
<dbReference type="PANTHER" id="PTHR34153">
    <property type="entry name" value="SI:CH211-262H13.3-RELATED-RELATED"/>
    <property type="match status" value="1"/>
</dbReference>
<dbReference type="PANTHER" id="PTHR34153:SF2">
    <property type="entry name" value="SI:CH211-262H13.3-RELATED"/>
    <property type="match status" value="1"/>
</dbReference>
<name>A0A6G0VS88_APHCR</name>
<organism evidence="3 4">
    <name type="scientific">Aphis craccivora</name>
    <name type="common">Cowpea aphid</name>
    <dbReference type="NCBI Taxonomy" id="307492"/>
    <lineage>
        <taxon>Eukaryota</taxon>
        <taxon>Metazoa</taxon>
        <taxon>Ecdysozoa</taxon>
        <taxon>Arthropoda</taxon>
        <taxon>Hexapoda</taxon>
        <taxon>Insecta</taxon>
        <taxon>Pterygota</taxon>
        <taxon>Neoptera</taxon>
        <taxon>Paraneoptera</taxon>
        <taxon>Hemiptera</taxon>
        <taxon>Sternorrhyncha</taxon>
        <taxon>Aphidomorpha</taxon>
        <taxon>Aphidoidea</taxon>
        <taxon>Aphididae</taxon>
        <taxon>Aphidini</taxon>
        <taxon>Aphis</taxon>
        <taxon>Aphis</taxon>
    </lineage>
</organism>
<evidence type="ECO:0000313" key="3">
    <source>
        <dbReference type="EMBL" id="KAF0704489.1"/>
    </source>
</evidence>